<dbReference type="Gene3D" id="3.30.1370.210">
    <property type="match status" value="1"/>
</dbReference>
<dbReference type="AlphaFoldDB" id="A0AAV2TUK3"/>
<evidence type="ECO:0000256" key="3">
    <source>
        <dbReference type="ARBA" id="ARBA00022771"/>
    </source>
</evidence>
<dbReference type="Proteomes" id="UP001497525">
    <property type="component" value="Unassembled WGS sequence"/>
</dbReference>
<evidence type="ECO:0000313" key="8">
    <source>
        <dbReference type="EMBL" id="CAL5140163.1"/>
    </source>
</evidence>
<proteinExistence type="inferred from homology"/>
<dbReference type="GO" id="GO:0008270">
    <property type="term" value="F:zinc ion binding"/>
    <property type="evidence" value="ECO:0007669"/>
    <property type="project" value="UniProtKB-KW"/>
</dbReference>
<comment type="similarity">
    <text evidence="5">Belongs to the muscleblind family.</text>
</comment>
<dbReference type="InterPro" id="IPR000571">
    <property type="entry name" value="Znf_CCCH"/>
</dbReference>
<feature type="zinc finger region" description="C3H1-type" evidence="6">
    <location>
        <begin position="537"/>
        <end position="563"/>
    </location>
</feature>
<evidence type="ECO:0000256" key="1">
    <source>
        <dbReference type="ARBA" id="ARBA00022723"/>
    </source>
</evidence>
<name>A0AAV2TUK3_CALDB</name>
<comment type="caution">
    <text evidence="8">The sequence shown here is derived from an EMBL/GenBank/DDBJ whole genome shotgun (WGS) entry which is preliminary data.</text>
</comment>
<evidence type="ECO:0000256" key="2">
    <source>
        <dbReference type="ARBA" id="ARBA00022737"/>
    </source>
</evidence>
<keyword evidence="2" id="KW-0677">Repeat</keyword>
<feature type="domain" description="C3H1-type" evidence="7">
    <location>
        <begin position="537"/>
        <end position="563"/>
    </location>
</feature>
<gene>
    <name evidence="8" type="ORF">CDAUBV1_LOCUS15340</name>
</gene>
<dbReference type="PROSITE" id="PS50103">
    <property type="entry name" value="ZF_C3H1"/>
    <property type="match status" value="2"/>
</dbReference>
<sequence>MTALSVPFGPGSDPGSLNTSALLAAAAAVQQQQGVPSQNLFLPSPTEKAASASGSYPAVSVVPGCPRPGNLGNASSNGHCVSDSGRVSSSEMLPQQLPLQPQKVQQQPQPQMAAAAIQAAANTSNLMAAASAVSFTTNYDETVATSVAHGGTRIVGTTSTTPSSARIDGSAISASMLALRPGMKRGADACTLGLDTHPWLAPKRLNCHTGYSGDSMSELEQTENSSIVCNGTVPRSSEELKKDPETLSTECSSNLTPALSSISVSYSPAYCPLTSMASQIAPSGLPNMLSPLSVNLYGLPFPTPQAVGPSYMPTQFGYPSVYSTPVPSDGANSLTAAAVALSNLMTQQQQQQTPQLLTTQVSGPSASSTSALAAALAAFQQQQPSSDVHAGAQQSSTFQQQQQQQQQQTFLLSAFLRAQQAQLAAAQMAAAVQAAGGAALLHPASSPRPNTVGGIPGACVLDSSYPIPSAFSTLQTAPYVSAVPAVQNPITNVAYINEKGHLLETLPICRDFKAGKCHRNGDCRYVHLVDENVEINQGRVIVCRDAAKGRCTRVPCKYYHIPLFAISANRSMALNSALASAVVSNAHSI</sequence>
<feature type="zinc finger region" description="C3H1-type" evidence="6">
    <location>
        <begin position="503"/>
        <end position="530"/>
    </location>
</feature>
<dbReference type="EMBL" id="CAXLJL010000711">
    <property type="protein sequence ID" value="CAL5140163.1"/>
    <property type="molecule type" value="Genomic_DNA"/>
</dbReference>
<reference evidence="8" key="1">
    <citation type="submission" date="2024-06" db="EMBL/GenBank/DDBJ databases">
        <authorList>
            <person name="Liu X."/>
            <person name="Lenzi L."/>
            <person name="Haldenby T S."/>
            <person name="Uol C."/>
        </authorList>
    </citation>
    <scope>NUCLEOTIDE SEQUENCE</scope>
</reference>
<organism evidence="8 9">
    <name type="scientific">Calicophoron daubneyi</name>
    <name type="common">Rumen fluke</name>
    <name type="synonym">Paramphistomum daubneyi</name>
    <dbReference type="NCBI Taxonomy" id="300641"/>
    <lineage>
        <taxon>Eukaryota</taxon>
        <taxon>Metazoa</taxon>
        <taxon>Spiralia</taxon>
        <taxon>Lophotrochozoa</taxon>
        <taxon>Platyhelminthes</taxon>
        <taxon>Trematoda</taxon>
        <taxon>Digenea</taxon>
        <taxon>Plagiorchiida</taxon>
        <taxon>Pronocephalata</taxon>
        <taxon>Paramphistomoidea</taxon>
        <taxon>Paramphistomidae</taxon>
        <taxon>Calicophoron</taxon>
    </lineage>
</organism>
<keyword evidence="4 6" id="KW-0862">Zinc</keyword>
<dbReference type="GO" id="GO:0043484">
    <property type="term" value="P:regulation of RNA splicing"/>
    <property type="evidence" value="ECO:0007669"/>
    <property type="project" value="TreeGrafter"/>
</dbReference>
<dbReference type="SMART" id="SM00356">
    <property type="entry name" value="ZnF_C3H1"/>
    <property type="match status" value="2"/>
</dbReference>
<evidence type="ECO:0000313" key="9">
    <source>
        <dbReference type="Proteomes" id="UP001497525"/>
    </source>
</evidence>
<dbReference type="Pfam" id="PF22628">
    <property type="entry name" value="zf-CCCH_10"/>
    <property type="match status" value="1"/>
</dbReference>
<feature type="domain" description="C3H1-type" evidence="7">
    <location>
        <begin position="503"/>
        <end position="530"/>
    </location>
</feature>
<evidence type="ECO:0000256" key="6">
    <source>
        <dbReference type="PROSITE-ProRule" id="PRU00723"/>
    </source>
</evidence>
<dbReference type="GO" id="GO:0003723">
    <property type="term" value="F:RNA binding"/>
    <property type="evidence" value="ECO:0007669"/>
    <property type="project" value="TreeGrafter"/>
</dbReference>
<accession>A0AAV2TUK3</accession>
<evidence type="ECO:0000259" key="7">
    <source>
        <dbReference type="PROSITE" id="PS50103"/>
    </source>
</evidence>
<keyword evidence="3 6" id="KW-0863">Zinc-finger</keyword>
<dbReference type="PANTHER" id="PTHR12675:SF12">
    <property type="entry name" value="PROTEIN MUSCLEBLIND"/>
    <property type="match status" value="1"/>
</dbReference>
<evidence type="ECO:0000256" key="4">
    <source>
        <dbReference type="ARBA" id="ARBA00022833"/>
    </source>
</evidence>
<protein>
    <recommendedName>
        <fullName evidence="7">C3H1-type domain-containing protein</fullName>
    </recommendedName>
</protein>
<keyword evidence="1 6" id="KW-0479">Metal-binding</keyword>
<dbReference type="PANTHER" id="PTHR12675">
    <property type="entry name" value="MUSCLEBLIND-LIKE PROTEIN"/>
    <property type="match status" value="1"/>
</dbReference>
<dbReference type="InterPro" id="IPR054429">
    <property type="entry name" value="Znf-CCCH_Muscleblind-like"/>
</dbReference>
<evidence type="ECO:0000256" key="5">
    <source>
        <dbReference type="ARBA" id="ARBA00038226"/>
    </source>
</evidence>